<organism evidence="1 2">
    <name type="scientific">Paraburkholderia guartelaensis</name>
    <dbReference type="NCBI Taxonomy" id="2546446"/>
    <lineage>
        <taxon>Bacteria</taxon>
        <taxon>Pseudomonadati</taxon>
        <taxon>Pseudomonadota</taxon>
        <taxon>Betaproteobacteria</taxon>
        <taxon>Burkholderiales</taxon>
        <taxon>Burkholderiaceae</taxon>
        <taxon>Paraburkholderia</taxon>
    </lineage>
</organism>
<dbReference type="EMBL" id="SMOD01000037">
    <property type="protein sequence ID" value="TDG03682.1"/>
    <property type="molecule type" value="Genomic_DNA"/>
</dbReference>
<dbReference type="Gene3D" id="2.40.10.10">
    <property type="entry name" value="Trypsin-like serine proteases"/>
    <property type="match status" value="1"/>
</dbReference>
<evidence type="ECO:0000313" key="2">
    <source>
        <dbReference type="Proteomes" id="UP000295606"/>
    </source>
</evidence>
<dbReference type="GO" id="GO:0006508">
    <property type="term" value="P:proteolysis"/>
    <property type="evidence" value="ECO:0007669"/>
    <property type="project" value="UniProtKB-KW"/>
</dbReference>
<dbReference type="SUPFAM" id="SSF50494">
    <property type="entry name" value="Trypsin-like serine proteases"/>
    <property type="match status" value="1"/>
</dbReference>
<evidence type="ECO:0000313" key="1">
    <source>
        <dbReference type="EMBL" id="TDG03682.1"/>
    </source>
</evidence>
<reference evidence="1 2" key="1">
    <citation type="submission" date="2019-03" db="EMBL/GenBank/DDBJ databases">
        <title>Paraburkholderia sp. isolated from native Mimosa gymnas in Guartela State Park, Brazil.</title>
        <authorList>
            <person name="Paulitsch F."/>
            <person name="Hungria M."/>
            <person name="Delamuta J.R.M."/>
            <person name="Ribeiro R.A."/>
            <person name="Dall'Agnol R."/>
            <person name="Silva J.S.B."/>
        </authorList>
    </citation>
    <scope>NUCLEOTIDE SEQUENCE [LARGE SCALE GENOMIC DNA]</scope>
    <source>
        <strain evidence="1 2">CNPSo 3008</strain>
    </source>
</reference>
<dbReference type="Pfam" id="PF13365">
    <property type="entry name" value="Trypsin_2"/>
    <property type="match status" value="1"/>
</dbReference>
<dbReference type="GO" id="GO:0008233">
    <property type="term" value="F:peptidase activity"/>
    <property type="evidence" value="ECO:0007669"/>
    <property type="project" value="UniProtKB-KW"/>
</dbReference>
<keyword evidence="1" id="KW-0378">Hydrolase</keyword>
<dbReference type="AlphaFoldDB" id="A0A4R5L4P6"/>
<dbReference type="Proteomes" id="UP000295606">
    <property type="component" value="Unassembled WGS sequence"/>
</dbReference>
<comment type="caution">
    <text evidence="1">The sequence shown here is derived from an EMBL/GenBank/DDBJ whole genome shotgun (WGS) entry which is preliminary data.</text>
</comment>
<gene>
    <name evidence="1" type="ORF">E1N52_33420</name>
</gene>
<dbReference type="OrthoDB" id="8910549at2"/>
<name>A0A4R5L4P6_9BURK</name>
<accession>A0A4R5L4P6</accession>
<dbReference type="InterPro" id="IPR043504">
    <property type="entry name" value="Peptidase_S1_PA_chymotrypsin"/>
</dbReference>
<proteinExistence type="predicted"/>
<keyword evidence="1" id="KW-0645">Protease</keyword>
<sequence length="305" mass="33559">MSIPQKSTFAKEPADTLMSEFALRVLVEFGGGETYVIGTATLIAPYVVLTAKHVLDEITTRFGTETDEDGTPVIADYSIRLYQCLPGPTYIIYQVVKAWSHPDTDISVLHLALFRSSSRELLRNSGAKMKWRHPPLAFGPPRLGERLAAFGYHSSKVDTRPAENGNYHLELTDAPTTSTGLVEEILPQGQPAGNFTFPCYRIAARFDGGMSGGPVFDQEGALCGIISGSLSPGDDQDEPISYVCMLWPILRLTISVNRGPKFPRNVKYPMAHLVRDGQLHVMPHSFNGIDPKLIWAWYSGTVSDS</sequence>
<dbReference type="InterPro" id="IPR009003">
    <property type="entry name" value="Peptidase_S1_PA"/>
</dbReference>
<protein>
    <submittedName>
        <fullName evidence="1">Serine protease</fullName>
    </submittedName>
</protein>